<accession>A0A673TYE8</accession>
<feature type="domain" description="Holliday junction recognition protein HJURP central" evidence="5">
    <location>
        <begin position="251"/>
        <end position="361"/>
    </location>
</feature>
<dbReference type="GO" id="GO:0005634">
    <property type="term" value="C:nucleus"/>
    <property type="evidence" value="ECO:0007669"/>
    <property type="project" value="UniProtKB-SubCell"/>
</dbReference>
<dbReference type="OMA" id="SFIAHSW"/>
<evidence type="ECO:0000259" key="6">
    <source>
        <dbReference type="Pfam" id="PF12347"/>
    </source>
</evidence>
<evidence type="ECO:0000256" key="2">
    <source>
        <dbReference type="ARBA" id="ARBA00023125"/>
    </source>
</evidence>
<dbReference type="Gene3D" id="6.10.250.2320">
    <property type="match status" value="1"/>
</dbReference>
<keyword evidence="2" id="KW-0238">DNA-binding</keyword>
<evidence type="ECO:0000313" key="7">
    <source>
        <dbReference type="Ensembl" id="ENSSSUP00005016938.1"/>
    </source>
</evidence>
<sequence length="653" mass="71369">MEGKLLGEDALLRQLRDSRRRFQKHMQQLIEKYNQPFEDAPLVQMSTLTYETPQGLRIWGGGLVKEKNKEQIQVFNVQFSCLHALPCGTSDSAPESKSSPRPEAPKNTRSLLQQPAAPWSPLKTELRRKYLTQVDVLLQDAGCSEVRYGEDTRVTLTAPLASPARPAPGECHRDTRVNPAPFTSGRVAAAPLTRGPAPRPCSTDLALVPLSDSVSSQGPGGHSFSGSLSLEPDGLGDVTISDLYAGMLHSMSRLLSARPACVIATKTSFVAHGWRSSRRSRSRANRTRGPGSGHARRGSRERPPGRAEPPKEAKVLRDCENTLDASGQKTGVKLEKAFLEVSTARALEWDPSWEELKGFRSLTPQRPSLLTYGDSSPGRHLNPKHRYKALKWLISPVKLVSRPRTLPGKGGHHYREIEIKFDRLHQEYCLSPRKQPFLTSHPGSWAVDVYRGGPRGLEARRLSGTFGTTEAKGLNEALEQLGERAPGAGRCPQERGAPPPLSGTSPVQSPGCSPRTLPPQGNSLGILGKPVSPSKAPSVAGAQPRSCGGDRYREIKEQFDQLHQKYCPKSPPRTKALVRIGAPPDKASGELPYRKGTVGRLNPDAGFRGPPKPWASPPHSIERPLCVPAAEAQPLPKRRLPDRESGVRPSRPH</sequence>
<reference evidence="7" key="3">
    <citation type="submission" date="2025-09" db="UniProtKB">
        <authorList>
            <consortium name="Ensembl"/>
        </authorList>
    </citation>
    <scope>IDENTIFICATION</scope>
</reference>
<dbReference type="InterPro" id="IPR021052">
    <property type="entry name" value="HJURP_central_dom"/>
</dbReference>
<feature type="domain" description="Holliday junction regulator protein family C-terminal" evidence="6">
    <location>
        <begin position="392"/>
        <end position="453"/>
    </location>
</feature>
<dbReference type="Pfam" id="PF10384">
    <property type="entry name" value="Scm3"/>
    <property type="match status" value="1"/>
</dbReference>
<dbReference type="PANTHER" id="PTHR15992">
    <property type="entry name" value="HOLLIDAY JUNCTION RECOGNITION PROTEIN"/>
    <property type="match status" value="1"/>
</dbReference>
<feature type="domain" description="Holliday junction regulator protein family C-terminal" evidence="6">
    <location>
        <begin position="529"/>
        <end position="588"/>
    </location>
</feature>
<keyword evidence="8" id="KW-1185">Reference proteome</keyword>
<evidence type="ECO:0000313" key="8">
    <source>
        <dbReference type="Proteomes" id="UP000472268"/>
    </source>
</evidence>
<keyword evidence="3" id="KW-0539">Nucleus</keyword>
<dbReference type="GO" id="GO:0042393">
    <property type="term" value="F:histone binding"/>
    <property type="evidence" value="ECO:0007669"/>
    <property type="project" value="InterPro"/>
</dbReference>
<dbReference type="GO" id="GO:0034080">
    <property type="term" value="P:CENP-A containing chromatin assembly"/>
    <property type="evidence" value="ECO:0007669"/>
    <property type="project" value="TreeGrafter"/>
</dbReference>
<dbReference type="GO" id="GO:0003677">
    <property type="term" value="F:DNA binding"/>
    <property type="evidence" value="ECO:0007669"/>
    <property type="project" value="UniProtKB-KW"/>
</dbReference>
<evidence type="ECO:0000256" key="1">
    <source>
        <dbReference type="ARBA" id="ARBA00004123"/>
    </source>
</evidence>
<protein>
    <recommendedName>
        <fullName evidence="9">Holliday junction recognition protein</fullName>
    </recommendedName>
</protein>
<dbReference type="AlphaFoldDB" id="A0A673TYE8"/>
<feature type="region of interest" description="Disordered" evidence="4">
    <location>
        <begin position="274"/>
        <end position="318"/>
    </location>
</feature>
<organism evidence="7 8">
    <name type="scientific">Suricata suricatta</name>
    <name type="common">Meerkat</name>
    <dbReference type="NCBI Taxonomy" id="37032"/>
    <lineage>
        <taxon>Eukaryota</taxon>
        <taxon>Metazoa</taxon>
        <taxon>Chordata</taxon>
        <taxon>Craniata</taxon>
        <taxon>Vertebrata</taxon>
        <taxon>Euteleostomi</taxon>
        <taxon>Mammalia</taxon>
        <taxon>Eutheria</taxon>
        <taxon>Laurasiatheria</taxon>
        <taxon>Carnivora</taxon>
        <taxon>Feliformia</taxon>
        <taxon>Herpestidae</taxon>
        <taxon>Suricata</taxon>
    </lineage>
</organism>
<evidence type="ECO:0008006" key="9">
    <source>
        <dbReference type="Google" id="ProtNLM"/>
    </source>
</evidence>
<feature type="region of interest" description="Disordered" evidence="4">
    <location>
        <begin position="485"/>
        <end position="551"/>
    </location>
</feature>
<dbReference type="Pfam" id="PF12346">
    <property type="entry name" value="HJURP_mid"/>
    <property type="match status" value="1"/>
</dbReference>
<dbReference type="Pfam" id="PF12347">
    <property type="entry name" value="HJURP_C"/>
    <property type="match status" value="2"/>
</dbReference>
<feature type="region of interest" description="Disordered" evidence="4">
    <location>
        <begin position="563"/>
        <end position="653"/>
    </location>
</feature>
<evidence type="ECO:0000256" key="4">
    <source>
        <dbReference type="SAM" id="MobiDB-lite"/>
    </source>
</evidence>
<proteinExistence type="predicted"/>
<feature type="region of interest" description="Disordered" evidence="4">
    <location>
        <begin position="160"/>
        <end position="183"/>
    </location>
</feature>
<feature type="region of interest" description="Disordered" evidence="4">
    <location>
        <begin position="89"/>
        <end position="118"/>
    </location>
</feature>
<dbReference type="InterPro" id="IPR022102">
    <property type="entry name" value="HJURP_C"/>
</dbReference>
<evidence type="ECO:0000259" key="5">
    <source>
        <dbReference type="Pfam" id="PF12346"/>
    </source>
</evidence>
<feature type="compositionally biased region" description="Basic and acidic residues" evidence="4">
    <location>
        <begin position="298"/>
        <end position="318"/>
    </location>
</feature>
<reference evidence="7 8" key="1">
    <citation type="submission" date="2019-05" db="EMBL/GenBank/DDBJ databases">
        <title>A Chromosome-scale Meerkat (S. suricatta) Genome Assembly.</title>
        <authorList>
            <person name="Dudchenko O."/>
            <person name="Lieberman Aiden E."/>
            <person name="Tung J."/>
            <person name="Barreiro L.B."/>
            <person name="Clutton-Brock T.H."/>
        </authorList>
    </citation>
    <scope>NUCLEOTIDE SEQUENCE [LARGE SCALE GENOMIC DNA]</scope>
</reference>
<name>A0A673TYE8_SURSU</name>
<feature type="compositionally biased region" description="Polar residues" evidence="4">
    <location>
        <begin position="502"/>
        <end position="511"/>
    </location>
</feature>
<dbReference type="Proteomes" id="UP000472268">
    <property type="component" value="Chromosome 3"/>
</dbReference>
<dbReference type="InterPro" id="IPR018465">
    <property type="entry name" value="Scm3/HJURP"/>
</dbReference>
<reference evidence="7" key="2">
    <citation type="submission" date="2025-08" db="UniProtKB">
        <authorList>
            <consortium name="Ensembl"/>
        </authorList>
    </citation>
    <scope>IDENTIFICATION</scope>
</reference>
<dbReference type="GO" id="GO:0000775">
    <property type="term" value="C:chromosome, centromeric region"/>
    <property type="evidence" value="ECO:0007669"/>
    <property type="project" value="TreeGrafter"/>
</dbReference>
<comment type="subcellular location">
    <subcellularLocation>
        <location evidence="1">Nucleus</location>
    </subcellularLocation>
</comment>
<evidence type="ECO:0000256" key="3">
    <source>
        <dbReference type="ARBA" id="ARBA00023242"/>
    </source>
</evidence>
<feature type="compositionally biased region" description="Basic residues" evidence="4">
    <location>
        <begin position="275"/>
        <end position="286"/>
    </location>
</feature>
<dbReference type="Ensembl" id="ENSSSUT00005019310.1">
    <property type="protein sequence ID" value="ENSSSUP00005016938.1"/>
    <property type="gene ID" value="ENSSSUG00005010908.1"/>
</dbReference>
<dbReference type="PANTHER" id="PTHR15992:SF5">
    <property type="entry name" value="HOLLIDAY JUNCTION RECOGNITION PROTEIN"/>
    <property type="match status" value="1"/>
</dbReference>